<dbReference type="GO" id="GO:0005524">
    <property type="term" value="F:ATP binding"/>
    <property type="evidence" value="ECO:0007669"/>
    <property type="project" value="UniProtKB-KW"/>
</dbReference>
<evidence type="ECO:0000256" key="2">
    <source>
        <dbReference type="ARBA" id="ARBA00004585"/>
    </source>
</evidence>
<evidence type="ECO:0000256" key="15">
    <source>
        <dbReference type="ARBA" id="ARBA00023140"/>
    </source>
</evidence>
<dbReference type="SUPFAM" id="SSF56801">
    <property type="entry name" value="Acetyl-CoA synthetase-like"/>
    <property type="match status" value="1"/>
</dbReference>
<organism evidence="22 23">
    <name type="scientific">Hortaea werneckii</name>
    <name type="common">Black yeast</name>
    <name type="synonym">Cladosporium werneckii</name>
    <dbReference type="NCBI Taxonomy" id="91943"/>
    <lineage>
        <taxon>Eukaryota</taxon>
        <taxon>Fungi</taxon>
        <taxon>Dikarya</taxon>
        <taxon>Ascomycota</taxon>
        <taxon>Pezizomycotina</taxon>
        <taxon>Dothideomycetes</taxon>
        <taxon>Dothideomycetidae</taxon>
        <taxon>Mycosphaerellales</taxon>
        <taxon>Teratosphaeriaceae</taxon>
        <taxon>Hortaea</taxon>
    </lineage>
</organism>
<comment type="similarity">
    <text evidence="4">Belongs to the ATP-dependent AMP-binding enzyme family.</text>
</comment>
<evidence type="ECO:0000256" key="3">
    <source>
        <dbReference type="ARBA" id="ARBA00004651"/>
    </source>
</evidence>
<dbReference type="PROSITE" id="PS00455">
    <property type="entry name" value="AMP_BINDING"/>
    <property type="match status" value="1"/>
</dbReference>
<comment type="function">
    <text evidence="17">Acyl-CoA synthetase required for both the import of long chain fatty acids (LCFAs) (C14-C18) and the activation very long chain fatty acids (VLCFAs) (C20-C26) by esterification of the fatty acids into metabolically active CoA-thioesters for subsequent degradation or incorporation into phospholipids. The transport and fatty acyl-CoA synthetase activities are genetically separable and are thus independent activities. Esterifies VLCFAs in the peroxisome matrix. The VLCFAs are actively transported into peroxisomes by a PXA1-PXA2 heterodimeric transporter in the peroxisomal membrane.</text>
</comment>
<evidence type="ECO:0000256" key="7">
    <source>
        <dbReference type="ARBA" id="ARBA00022598"/>
    </source>
</evidence>
<keyword evidence="7" id="KW-0436">Ligase</keyword>
<dbReference type="GO" id="GO:0004467">
    <property type="term" value="F:long-chain fatty acid-CoA ligase activity"/>
    <property type="evidence" value="ECO:0007669"/>
    <property type="project" value="TreeGrafter"/>
</dbReference>
<dbReference type="Proteomes" id="UP000269276">
    <property type="component" value="Unassembled WGS sequence"/>
</dbReference>
<keyword evidence="10" id="KW-0547">Nucleotide-binding</keyword>
<keyword evidence="11" id="KW-0067">ATP-binding</keyword>
<dbReference type="EMBL" id="QWIP01000376">
    <property type="protein sequence ID" value="RMY64942.1"/>
    <property type="molecule type" value="Genomic_DNA"/>
</dbReference>
<evidence type="ECO:0000256" key="4">
    <source>
        <dbReference type="ARBA" id="ARBA00006432"/>
    </source>
</evidence>
<dbReference type="FunFam" id="3.40.50.12780:FF:000019">
    <property type="entry name" value="Long-chain fatty acid transporter"/>
    <property type="match status" value="1"/>
</dbReference>
<evidence type="ECO:0000256" key="6">
    <source>
        <dbReference type="ARBA" id="ARBA00022475"/>
    </source>
</evidence>
<dbReference type="GO" id="GO:0005324">
    <property type="term" value="F:long-chain fatty acid transmembrane transporter activity"/>
    <property type="evidence" value="ECO:0007669"/>
    <property type="project" value="TreeGrafter"/>
</dbReference>
<dbReference type="InterPro" id="IPR000873">
    <property type="entry name" value="AMP-dep_synth/lig_dom"/>
</dbReference>
<dbReference type="Gene3D" id="3.30.300.30">
    <property type="match status" value="1"/>
</dbReference>
<evidence type="ECO:0000256" key="11">
    <source>
        <dbReference type="ARBA" id="ARBA00022840"/>
    </source>
</evidence>
<evidence type="ECO:0000256" key="5">
    <source>
        <dbReference type="ARBA" id="ARBA00022448"/>
    </source>
</evidence>
<evidence type="ECO:0000313" key="23">
    <source>
        <dbReference type="Proteomes" id="UP000269276"/>
    </source>
</evidence>
<keyword evidence="14" id="KW-0472">Membrane</keyword>
<dbReference type="Pfam" id="PF00501">
    <property type="entry name" value="AMP-binding"/>
    <property type="match status" value="1"/>
</dbReference>
<keyword evidence="13" id="KW-0445">Lipid transport</keyword>
<keyword evidence="6" id="KW-1003">Cell membrane</keyword>
<name>A0A3M7DL15_HORWE</name>
<comment type="caution">
    <text evidence="22">The sequence shown here is derived from an EMBL/GenBank/DDBJ whole genome shotgun (WGS) entry which is preliminary data.</text>
</comment>
<evidence type="ECO:0000259" key="20">
    <source>
        <dbReference type="Pfam" id="PF00501"/>
    </source>
</evidence>
<dbReference type="GO" id="GO:0005778">
    <property type="term" value="C:peroxisomal membrane"/>
    <property type="evidence" value="ECO:0007669"/>
    <property type="project" value="UniProtKB-SubCell"/>
</dbReference>
<feature type="domain" description="AMP-binding enzyme C-terminal" evidence="21">
    <location>
        <begin position="576"/>
        <end position="647"/>
    </location>
</feature>
<keyword evidence="15" id="KW-0576">Peroxisome</keyword>
<reference evidence="22 23" key="1">
    <citation type="journal article" date="2018" name="BMC Genomics">
        <title>Genomic evidence for intraspecific hybridization in a clonal and extremely halotolerant yeast.</title>
        <authorList>
            <person name="Gostincar C."/>
            <person name="Stajich J.E."/>
            <person name="Zupancic J."/>
            <person name="Zalar P."/>
            <person name="Gunde-Cimerman N."/>
        </authorList>
    </citation>
    <scope>NUCLEOTIDE SEQUENCE [LARGE SCALE GENOMIC DNA]</scope>
    <source>
        <strain evidence="22 23">EXF-2682</strain>
    </source>
</reference>
<evidence type="ECO:0000313" key="22">
    <source>
        <dbReference type="EMBL" id="RMY64942.1"/>
    </source>
</evidence>
<protein>
    <recommendedName>
        <fullName evidence="18">Very long-chain fatty acid transport protein</fullName>
    </recommendedName>
    <alternativeName>
        <fullName evidence="19">Very-long-chain acyl-CoA synthetase</fullName>
    </alternativeName>
</protein>
<evidence type="ECO:0000256" key="19">
    <source>
        <dbReference type="ARBA" id="ARBA00078285"/>
    </source>
</evidence>
<dbReference type="AlphaFoldDB" id="A0A3M7DL15"/>
<evidence type="ECO:0000256" key="16">
    <source>
        <dbReference type="ARBA" id="ARBA00051585"/>
    </source>
</evidence>
<comment type="catalytic activity">
    <reaction evidence="16">
        <text>a very long-chain fatty acid + ATP + CoA = a very long-chain fatty acyl-CoA + AMP + diphosphate</text>
        <dbReference type="Rhea" id="RHEA:54536"/>
        <dbReference type="ChEBI" id="CHEBI:30616"/>
        <dbReference type="ChEBI" id="CHEBI:33019"/>
        <dbReference type="ChEBI" id="CHEBI:57287"/>
        <dbReference type="ChEBI" id="CHEBI:58950"/>
        <dbReference type="ChEBI" id="CHEBI:138261"/>
        <dbReference type="ChEBI" id="CHEBI:456215"/>
    </reaction>
</comment>
<evidence type="ECO:0000256" key="1">
    <source>
        <dbReference type="ARBA" id="ARBA00004502"/>
    </source>
</evidence>
<dbReference type="Pfam" id="PF13193">
    <property type="entry name" value="AMP-binding_C"/>
    <property type="match status" value="1"/>
</dbReference>
<dbReference type="Gene3D" id="3.40.50.12780">
    <property type="entry name" value="N-terminal domain of ligase-like"/>
    <property type="match status" value="1"/>
</dbReference>
<keyword evidence="12" id="KW-1133">Transmembrane helix</keyword>
<accession>A0A3M7DL15</accession>
<dbReference type="InterPro" id="IPR045851">
    <property type="entry name" value="AMP-bd_C_sf"/>
</dbReference>
<keyword evidence="9" id="KW-0812">Transmembrane</keyword>
<keyword evidence="8" id="KW-0551">Lipid droplet</keyword>
<evidence type="ECO:0000256" key="8">
    <source>
        <dbReference type="ARBA" id="ARBA00022677"/>
    </source>
</evidence>
<feature type="domain" description="AMP-dependent synthetase/ligase" evidence="20">
    <location>
        <begin position="147"/>
        <end position="457"/>
    </location>
</feature>
<dbReference type="GO" id="GO:0005811">
    <property type="term" value="C:lipid droplet"/>
    <property type="evidence" value="ECO:0007669"/>
    <property type="project" value="UniProtKB-SubCell"/>
</dbReference>
<dbReference type="InterPro" id="IPR042099">
    <property type="entry name" value="ANL_N_sf"/>
</dbReference>
<evidence type="ECO:0000256" key="17">
    <source>
        <dbReference type="ARBA" id="ARBA00060276"/>
    </source>
</evidence>
<comment type="subcellular location">
    <subcellularLocation>
        <location evidence="3">Cell membrane</location>
        <topology evidence="3">Multi-pass membrane protein</topology>
    </subcellularLocation>
    <subcellularLocation>
        <location evidence="1">Lipid droplet</location>
    </subcellularLocation>
    <subcellularLocation>
        <location evidence="2">Peroxisome membrane</location>
        <topology evidence="2">Multi-pass membrane protein</topology>
    </subcellularLocation>
</comment>
<gene>
    <name evidence="22" type="ORF">D0863_09454</name>
</gene>
<keyword evidence="5" id="KW-0813">Transport</keyword>
<dbReference type="GO" id="GO:0009898">
    <property type="term" value="C:cytoplasmic side of plasma membrane"/>
    <property type="evidence" value="ECO:0007669"/>
    <property type="project" value="TreeGrafter"/>
</dbReference>
<dbReference type="OrthoDB" id="10253869at2759"/>
<dbReference type="PANTHER" id="PTHR43107">
    <property type="entry name" value="LONG-CHAIN FATTY ACID TRANSPORT PROTEIN"/>
    <property type="match status" value="1"/>
</dbReference>
<evidence type="ECO:0000256" key="14">
    <source>
        <dbReference type="ARBA" id="ARBA00023136"/>
    </source>
</evidence>
<evidence type="ECO:0000259" key="21">
    <source>
        <dbReference type="Pfam" id="PF13193"/>
    </source>
</evidence>
<dbReference type="InterPro" id="IPR025110">
    <property type="entry name" value="AMP-bd_C"/>
</dbReference>
<dbReference type="InterPro" id="IPR020845">
    <property type="entry name" value="AMP-binding_CS"/>
</dbReference>
<dbReference type="PANTHER" id="PTHR43107:SF15">
    <property type="entry name" value="FATTY ACID TRANSPORT PROTEIN 3, ISOFORM A"/>
    <property type="match status" value="1"/>
</dbReference>
<proteinExistence type="inferred from homology"/>
<evidence type="ECO:0000256" key="13">
    <source>
        <dbReference type="ARBA" id="ARBA00023055"/>
    </source>
</evidence>
<evidence type="ECO:0000256" key="12">
    <source>
        <dbReference type="ARBA" id="ARBA00022989"/>
    </source>
</evidence>
<dbReference type="FunFam" id="3.30.300.30:FF:000002">
    <property type="entry name" value="Long-chain fatty acid transport protein 1"/>
    <property type="match status" value="1"/>
</dbReference>
<evidence type="ECO:0000256" key="18">
    <source>
        <dbReference type="ARBA" id="ARBA00068795"/>
    </source>
</evidence>
<evidence type="ECO:0000256" key="9">
    <source>
        <dbReference type="ARBA" id="ARBA00022692"/>
    </source>
</evidence>
<evidence type="ECO:0000256" key="10">
    <source>
        <dbReference type="ARBA" id="ARBA00022741"/>
    </source>
</evidence>
<dbReference type="GO" id="GO:0044539">
    <property type="term" value="P:long-chain fatty acid import into cell"/>
    <property type="evidence" value="ECO:0007669"/>
    <property type="project" value="TreeGrafter"/>
</dbReference>
<sequence length="705" mass="78389">MLLLYVNSTQFPILSSTRIGRARSANGSEASGISPLIIGQRLGSRCGNCQVFEDGSSISYGRAERYIPRSVAVPAATASAAYLNAKFGVVQDIQFIYRTIAYAVRMNRLEKQDRVNCFYYFEDTATNPKFANRHFLVVPRDDSMKAGQQTAWTYAEAYETVLKYARWLKDVHGVQKNEIVAMDFTNRPQFIWMWLALWSIGAKPAFINSNLRSNAFVHCVRISSARLLFVDAHIQDVLNEDTRPELGETGQGRAIDAHILDDDMESSILSGTTYRAPDSSRSGDKLTSPSILIYTSGTTGLPKAATVSWTKPISGAMLFPELLGLTPEDRYFTAMPLYHSSASVLGVCQALNTGCTMIVSPKFSPKTYMKQVHETDATVIQYIGEACRYLVSSPPGPYDQKHNLRMAFGNGMRPDVWQRFKDRFNIPEILEFYGATEAPGASIVLERNGFYRGAIGRSGGLARLLFGGNSVLIKHDLETDTPIRDKRSGFCVKCNRDEPGELIYPLDPTNIGDKFSGYFGNNKASSSKILRDVFKKGDAYYRSGDLQKLDKEGRWWFVDRIGDTFRWKGENVSTAEVSEALGSHPSVSEANVYGVALPNHDGRAGCVALGLASEQQLNASLRTELANHLRKRLPRYAVPLFLRLMKEEQEVTGTLKHQKVALRNDGVDPSKVGADELYWLPPGGEAYEPFGDKEWQRVVGGQAKL</sequence>